<evidence type="ECO:0000256" key="1">
    <source>
        <dbReference type="SAM" id="MobiDB-lite"/>
    </source>
</evidence>
<evidence type="ECO:0000313" key="3">
    <source>
        <dbReference type="Proteomes" id="UP000289738"/>
    </source>
</evidence>
<gene>
    <name evidence="2" type="ORF">Ahy_B03g066690</name>
</gene>
<feature type="compositionally biased region" description="Polar residues" evidence="1">
    <location>
        <begin position="514"/>
        <end position="524"/>
    </location>
</feature>
<feature type="compositionally biased region" description="Polar residues" evidence="1">
    <location>
        <begin position="445"/>
        <end position="454"/>
    </location>
</feature>
<dbReference type="EMBL" id="SDMP01000013">
    <property type="protein sequence ID" value="RYR21411.1"/>
    <property type="molecule type" value="Genomic_DNA"/>
</dbReference>
<keyword evidence="3" id="KW-1185">Reference proteome</keyword>
<feature type="compositionally biased region" description="Low complexity" evidence="1">
    <location>
        <begin position="455"/>
        <end position="466"/>
    </location>
</feature>
<evidence type="ECO:0000313" key="2">
    <source>
        <dbReference type="EMBL" id="RYR21411.1"/>
    </source>
</evidence>
<feature type="region of interest" description="Disordered" evidence="1">
    <location>
        <begin position="395"/>
        <end position="466"/>
    </location>
</feature>
<sequence>MLRLDSSGLVETLASSQLVCCCIALPASIPVSSSSPLVVSLSSDTSATTTVLKALIHASVLTSERLVNMLIYISSCSCTAYLVEFGEENTSWNLDRIFKLLQENDSKTWESWYYIIQKLVFPSILALKLLETRCSPCYIAELFHDLETNQAQAKLDEIEEIGFSFLKLVPKWNVKQSIMVMLAKAYDTETSTLKVGDGVIRIGAELFRLFGIPPGVDDVPPFDAGNADHVSIKRRFHRLNTIQLRRFVNQCAMDTKDDRMEFRRHFILLMLKMFLCPTVQHVISPWHINTILDVSNPRRFHWQLHIFKSLEQAIRKYQSKNNKSCEGCMFDLLMLYFQKLKHGDLKNCQEPQPWLSAWITKDLSAMASTIQPEAFSESVGNDGVVLEGAAREDTMGAGLNKEDADYTMSPDGYKKGSDRREGDDDDDDDEPIAKRLRRKHDLKKTPQSCMTEGKTSTTRRQTKQRTQITTVIRNDHTVAFDEDDDDNQSIGKRIRIKTQKRKTQQLKRTEGENIGTSLPKTSKQPIEMDETEPKTPSRTLIDYSGIF</sequence>
<organism evidence="2 3">
    <name type="scientific">Arachis hypogaea</name>
    <name type="common">Peanut</name>
    <dbReference type="NCBI Taxonomy" id="3818"/>
    <lineage>
        <taxon>Eukaryota</taxon>
        <taxon>Viridiplantae</taxon>
        <taxon>Streptophyta</taxon>
        <taxon>Embryophyta</taxon>
        <taxon>Tracheophyta</taxon>
        <taxon>Spermatophyta</taxon>
        <taxon>Magnoliopsida</taxon>
        <taxon>eudicotyledons</taxon>
        <taxon>Gunneridae</taxon>
        <taxon>Pentapetalae</taxon>
        <taxon>rosids</taxon>
        <taxon>fabids</taxon>
        <taxon>Fabales</taxon>
        <taxon>Fabaceae</taxon>
        <taxon>Papilionoideae</taxon>
        <taxon>50 kb inversion clade</taxon>
        <taxon>dalbergioids sensu lato</taxon>
        <taxon>Dalbergieae</taxon>
        <taxon>Pterocarpus clade</taxon>
        <taxon>Arachis</taxon>
    </lineage>
</organism>
<feature type="region of interest" description="Disordered" evidence="1">
    <location>
        <begin position="480"/>
        <end position="547"/>
    </location>
</feature>
<dbReference type="STRING" id="3818.A0A445A4N9"/>
<name>A0A445A4N9_ARAHY</name>
<dbReference type="AlphaFoldDB" id="A0A445A4N9"/>
<dbReference type="PANTHER" id="PTHR34835">
    <property type="entry name" value="OS07G0283600 PROTEIN-RELATED"/>
    <property type="match status" value="1"/>
</dbReference>
<feature type="compositionally biased region" description="Basic and acidic residues" evidence="1">
    <location>
        <begin position="412"/>
        <end position="422"/>
    </location>
</feature>
<reference evidence="2 3" key="1">
    <citation type="submission" date="2019-01" db="EMBL/GenBank/DDBJ databases">
        <title>Sequencing of cultivated peanut Arachis hypogaea provides insights into genome evolution and oil improvement.</title>
        <authorList>
            <person name="Chen X."/>
        </authorList>
    </citation>
    <scope>NUCLEOTIDE SEQUENCE [LARGE SCALE GENOMIC DNA]</scope>
    <source>
        <strain evidence="3">cv. Fuhuasheng</strain>
        <tissue evidence="2">Leaves</tissue>
    </source>
</reference>
<feature type="compositionally biased region" description="Basic residues" evidence="1">
    <location>
        <begin position="492"/>
        <end position="505"/>
    </location>
</feature>
<accession>A0A445A4N9</accession>
<comment type="caution">
    <text evidence="2">The sequence shown here is derived from an EMBL/GenBank/DDBJ whole genome shotgun (WGS) entry which is preliminary data.</text>
</comment>
<dbReference type="Proteomes" id="UP000289738">
    <property type="component" value="Chromosome B03"/>
</dbReference>
<feature type="compositionally biased region" description="Basic and acidic residues" evidence="1">
    <location>
        <begin position="395"/>
        <end position="404"/>
    </location>
</feature>
<proteinExistence type="predicted"/>
<protein>
    <submittedName>
        <fullName evidence="2">Uncharacterized protein</fullName>
    </submittedName>
</protein>